<sequence>MKNSMVQINKELVPKPRMLELLHLEDEDSVAAMPLPQKTVLGQAQNCFNRPFS</sequence>
<dbReference type="EMBL" id="AKWF02000028">
    <property type="protein sequence ID" value="EMO64463.1"/>
    <property type="molecule type" value="Genomic_DNA"/>
</dbReference>
<organism evidence="1 2">
    <name type="scientific">Leptospira borgpetersenii serovar Pomona str. 200901868</name>
    <dbReference type="NCBI Taxonomy" id="1192866"/>
    <lineage>
        <taxon>Bacteria</taxon>
        <taxon>Pseudomonadati</taxon>
        <taxon>Spirochaetota</taxon>
        <taxon>Spirochaetia</taxon>
        <taxon>Leptospirales</taxon>
        <taxon>Leptospiraceae</taxon>
        <taxon>Leptospira</taxon>
    </lineage>
</organism>
<protein>
    <submittedName>
        <fullName evidence="1">Uncharacterized protein</fullName>
    </submittedName>
</protein>
<gene>
    <name evidence="1" type="ORF">LEP1GSC133_3856</name>
</gene>
<dbReference type="AlphaFoldDB" id="M6WRS6"/>
<reference evidence="1 2" key="1">
    <citation type="submission" date="2013-01" db="EMBL/GenBank/DDBJ databases">
        <authorList>
            <person name="Harkins D.M."/>
            <person name="Durkin A.S."/>
            <person name="Brinkac L.M."/>
            <person name="Haft D.H."/>
            <person name="Selengut J.D."/>
            <person name="Sanka R."/>
            <person name="DePew J."/>
            <person name="Purushe J."/>
            <person name="Picardeau M."/>
            <person name="Werts C."/>
            <person name="Goarant C."/>
            <person name="Vinetz J.M."/>
            <person name="Sutton G.G."/>
            <person name="Nierman W.C."/>
            <person name="Fouts D.E."/>
        </authorList>
    </citation>
    <scope>NUCLEOTIDE SEQUENCE [LARGE SCALE GENOMIC DNA]</scope>
    <source>
        <strain evidence="1 2">200901868</strain>
    </source>
</reference>
<evidence type="ECO:0000313" key="1">
    <source>
        <dbReference type="EMBL" id="EMO64463.1"/>
    </source>
</evidence>
<evidence type="ECO:0000313" key="2">
    <source>
        <dbReference type="Proteomes" id="UP000012159"/>
    </source>
</evidence>
<accession>M6WRS6</accession>
<proteinExistence type="predicted"/>
<comment type="caution">
    <text evidence="1">The sequence shown here is derived from an EMBL/GenBank/DDBJ whole genome shotgun (WGS) entry which is preliminary data.</text>
</comment>
<name>M6WRS6_LEPBO</name>
<dbReference type="Proteomes" id="UP000012159">
    <property type="component" value="Unassembled WGS sequence"/>
</dbReference>